<dbReference type="GO" id="GO:0003723">
    <property type="term" value="F:RNA binding"/>
    <property type="evidence" value="ECO:0007669"/>
    <property type="project" value="UniProtKB-UniRule"/>
</dbReference>
<dbReference type="SMART" id="SM00360">
    <property type="entry name" value="RRM"/>
    <property type="match status" value="2"/>
</dbReference>
<evidence type="ECO:0000313" key="9">
    <source>
        <dbReference type="EMBL" id="KAG7374909.1"/>
    </source>
</evidence>
<dbReference type="GO" id="GO:0000398">
    <property type="term" value="P:mRNA splicing, via spliceosome"/>
    <property type="evidence" value="ECO:0007669"/>
    <property type="project" value="InterPro"/>
</dbReference>
<name>A0A9K3QAH3_9STRA</name>
<comment type="caution">
    <text evidence="9">The sequence shown here is derived from an EMBL/GenBank/DDBJ whole genome shotgun (WGS) entry which is preliminary data.</text>
</comment>
<gene>
    <name evidence="9" type="ORF">IV203_014004</name>
    <name evidence="8" type="ORF">IV203_014214</name>
</gene>
<evidence type="ECO:0000313" key="10">
    <source>
        <dbReference type="Proteomes" id="UP000693970"/>
    </source>
</evidence>
<keyword evidence="10" id="KW-1185">Reference proteome</keyword>
<dbReference type="EMBL" id="JAGRRH010000054">
    <property type="protein sequence ID" value="KAG7338528.1"/>
    <property type="molecule type" value="Genomic_DNA"/>
</dbReference>
<evidence type="ECO:0000256" key="2">
    <source>
        <dbReference type="ARBA" id="ARBA00022737"/>
    </source>
</evidence>
<feature type="region of interest" description="Disordered" evidence="6">
    <location>
        <begin position="628"/>
        <end position="653"/>
    </location>
</feature>
<accession>A0A9K3QAH3</accession>
<evidence type="ECO:0000256" key="5">
    <source>
        <dbReference type="PROSITE-ProRule" id="PRU00176"/>
    </source>
</evidence>
<keyword evidence="4" id="KW-0508">mRNA splicing</keyword>
<dbReference type="GO" id="GO:0005684">
    <property type="term" value="C:U2-type spliceosomal complex"/>
    <property type="evidence" value="ECO:0007669"/>
    <property type="project" value="TreeGrafter"/>
</dbReference>
<feature type="region of interest" description="Disordered" evidence="6">
    <location>
        <begin position="255"/>
        <end position="350"/>
    </location>
</feature>
<dbReference type="PANTHER" id="PTHR15608">
    <property type="entry name" value="SPLICING FACTOR U2AF-ASSOCIATED PROTEIN 2"/>
    <property type="match status" value="1"/>
</dbReference>
<dbReference type="PANTHER" id="PTHR15608:SF0">
    <property type="entry name" value="HIV TAT-SPECIFIC FACTOR 1"/>
    <property type="match status" value="1"/>
</dbReference>
<dbReference type="Proteomes" id="UP000693970">
    <property type="component" value="Unassembled WGS sequence"/>
</dbReference>
<organism evidence="9 10">
    <name type="scientific">Nitzschia inconspicua</name>
    <dbReference type="NCBI Taxonomy" id="303405"/>
    <lineage>
        <taxon>Eukaryota</taxon>
        <taxon>Sar</taxon>
        <taxon>Stramenopiles</taxon>
        <taxon>Ochrophyta</taxon>
        <taxon>Bacillariophyta</taxon>
        <taxon>Bacillariophyceae</taxon>
        <taxon>Bacillariophycidae</taxon>
        <taxon>Bacillariales</taxon>
        <taxon>Bacillariaceae</taxon>
        <taxon>Nitzschia</taxon>
    </lineage>
</organism>
<evidence type="ECO:0000256" key="4">
    <source>
        <dbReference type="ARBA" id="ARBA00023187"/>
    </source>
</evidence>
<feature type="region of interest" description="Disordered" evidence="6">
    <location>
        <begin position="69"/>
        <end position="108"/>
    </location>
</feature>
<dbReference type="OrthoDB" id="10258585at2759"/>
<evidence type="ECO:0000256" key="3">
    <source>
        <dbReference type="ARBA" id="ARBA00022884"/>
    </source>
</evidence>
<evidence type="ECO:0000313" key="8">
    <source>
        <dbReference type="EMBL" id="KAG7338528.1"/>
    </source>
</evidence>
<reference evidence="9" key="2">
    <citation type="submission" date="2021-04" db="EMBL/GenBank/DDBJ databases">
        <authorList>
            <person name="Podell S."/>
        </authorList>
    </citation>
    <scope>NUCLEOTIDE SEQUENCE</scope>
    <source>
        <strain evidence="9">Hildebrandi</strain>
    </source>
</reference>
<feature type="compositionally biased region" description="Low complexity" evidence="6">
    <location>
        <begin position="323"/>
        <end position="340"/>
    </location>
</feature>
<evidence type="ECO:0000256" key="1">
    <source>
        <dbReference type="ARBA" id="ARBA00022664"/>
    </source>
</evidence>
<feature type="compositionally biased region" description="Polar residues" evidence="6">
    <location>
        <begin position="212"/>
        <end position="233"/>
    </location>
</feature>
<dbReference type="InterPro" id="IPR034392">
    <property type="entry name" value="TatSF1-like_RRM1"/>
</dbReference>
<keyword evidence="2" id="KW-0677">Repeat</keyword>
<dbReference type="CDD" id="cd12281">
    <property type="entry name" value="RRM1_TatSF1_like"/>
    <property type="match status" value="1"/>
</dbReference>
<reference evidence="9" key="1">
    <citation type="journal article" date="2021" name="Sci. Rep.">
        <title>Diploid genomic architecture of Nitzschia inconspicua, an elite biomass production diatom.</title>
        <authorList>
            <person name="Oliver A."/>
            <person name="Podell S."/>
            <person name="Pinowska A."/>
            <person name="Traller J.C."/>
            <person name="Smith S.R."/>
            <person name="McClure R."/>
            <person name="Beliaev A."/>
            <person name="Bohutskyi P."/>
            <person name="Hill E.A."/>
            <person name="Rabines A."/>
            <person name="Zheng H."/>
            <person name="Allen L.Z."/>
            <person name="Kuo A."/>
            <person name="Grigoriev I.V."/>
            <person name="Allen A.E."/>
            <person name="Hazlebeck D."/>
            <person name="Allen E.E."/>
        </authorList>
    </citation>
    <scope>NUCLEOTIDE SEQUENCE</scope>
    <source>
        <strain evidence="9">Hildebrandi</strain>
    </source>
</reference>
<keyword evidence="3 5" id="KW-0694">RNA-binding</keyword>
<sequence>MSSRSQPQLVSSLLDERWFLYQNPRTGTVSVSPLSLRQLIKLVCPPREGMSPLLPATTQCLSVSIQQKHNDYDDNDDDKETQQHPSHDDDETQVSQPPPPPPLLLPSYGEWKSVNEIDILKQASCQEWYWTISGSQQTHGPGSCRMLVEAQQQQQQQQQQQKQQSENESTVMLVFAQGQTSEWTDSSKLQSLQLVMLALSESKEEPQKEVESNTIHSMTQQQQHPTQEPFNNNVPPPDSQEIQDELEAFLMSTDDQMKSNNNNNKHNNDDYDDDDGDGHAYESDGGTQYIKDPRTGNWIHEALAPPEATARLKKRKDPPVTSNHNNDNVDNNIHNNNNNNKVKKKKKRSNFSKRNAKNWIYITGLPTHTNPVITTQDVHQYFAKVGMLDLDPETLQPKIKLYQDHHTGQLKGDASVCYARPESVELALQVLDDSLWDAEHRIKVQRAHFQAKGDDTTTTTTTNENGDTSTPYGDGTKIPQQQQPVIHAKKKRVSEAQRKVARLALLQAQDDGFGERLAGGRKGLRIIVLKGLMQGIPENALEDVLHETLEQHGPVEKITAITKTQVVIVKYAEPIAASEAVEALHDSVNPRTQEKVEAIYWDGVTDYTKVPGDDETERLEEQKRHEEFGNWLESQEELPPELRLQVAGEEDCS</sequence>
<feature type="domain" description="RRM" evidence="7">
    <location>
        <begin position="358"/>
        <end position="449"/>
    </location>
</feature>
<feature type="region of interest" description="Disordered" evidence="6">
    <location>
        <begin position="203"/>
        <end position="240"/>
    </location>
</feature>
<dbReference type="AlphaFoldDB" id="A0A9K3QAH3"/>
<dbReference type="EMBL" id="JAGRRH010000001">
    <property type="protein sequence ID" value="KAG7374909.1"/>
    <property type="molecule type" value="Genomic_DNA"/>
</dbReference>
<evidence type="ECO:0000256" key="6">
    <source>
        <dbReference type="SAM" id="MobiDB-lite"/>
    </source>
</evidence>
<keyword evidence="1" id="KW-0507">mRNA processing</keyword>
<protein>
    <submittedName>
        <fullName evidence="9">RNA recognition motif containing protein</fullName>
    </submittedName>
</protein>
<dbReference type="InterPro" id="IPR034393">
    <property type="entry name" value="TatSF1-like"/>
</dbReference>
<dbReference type="PROSITE" id="PS50102">
    <property type="entry name" value="RRM"/>
    <property type="match status" value="1"/>
</dbReference>
<dbReference type="GO" id="GO:0005686">
    <property type="term" value="C:U2 snRNP"/>
    <property type="evidence" value="ECO:0007669"/>
    <property type="project" value="TreeGrafter"/>
</dbReference>
<dbReference type="InterPro" id="IPR000504">
    <property type="entry name" value="RRM_dom"/>
</dbReference>
<feature type="region of interest" description="Disordered" evidence="6">
    <location>
        <begin position="453"/>
        <end position="478"/>
    </location>
</feature>
<evidence type="ECO:0000259" key="7">
    <source>
        <dbReference type="PROSITE" id="PS50102"/>
    </source>
</evidence>
<feature type="compositionally biased region" description="Basic residues" evidence="6">
    <location>
        <begin position="341"/>
        <end position="350"/>
    </location>
</feature>
<proteinExistence type="predicted"/>